<evidence type="ECO:0000313" key="2">
    <source>
        <dbReference type="EMBL" id="KAL1842527.1"/>
    </source>
</evidence>
<feature type="region of interest" description="Disordered" evidence="1">
    <location>
        <begin position="438"/>
        <end position="461"/>
    </location>
</feature>
<feature type="compositionally biased region" description="Low complexity" evidence="1">
    <location>
        <begin position="83"/>
        <end position="96"/>
    </location>
</feature>
<sequence length="704" mass="77798">MAPNSQHPELSMLAQQGERATSERDQAPGTRRRRSSTFRRAARNIRNFGQNRGHDVRSNHHNASATPILNRPRTRSLSRLETQQQQQQQEQQYPQEPENKPKEWKPSIVLGSPLSLEGEDLNAIQIADRKVAQTRLWMTHYQGVPYFQEAHQEALQEREQLDETAEENLLPQSTLKSTHEAAIQQRLHLLRSLLDDATSPDERANIEAAIAGYESGAIPYSESYTLIWAGRIVDRCPDFDSFTVDRDERLDRYAAQYGPGWLWYEPPLAGNGGTVVAKKSFCLESKAHWRKTTDNMGHYRILMGFRPRILRVSRGTDSSSYPPPPPISPTTTSTTTRGPSRRRKSAPSIQSLLTQQTIPQPDTSPAGRTAPSPDGPCVVYNMLLDSGATLPSLYEADLPKLGIYRHQYPAQSARTVNTADSSLRARVYELDVSILGADEDDLLPPPKAGDEATGDPEPLSSTSPVLIFPGAAKAGDDDFPRNNHCGNDAPGRLSGLLPFHACYLSGAPGTFRLWMGEERRDVLGAGRLPGLKRYGEILGGVNATERARRATASLESWAKHALGRPERVIFEHEVPDGSGYILREEDVGDGLVTMAGPRGTDFDHVHARSEHVQVLRVKRKKYSQTWCSMPITPPSPSPPRTANVHQVPTRVDHSPRPVARLSSAACCTIRKAGQLPMAVARRVQVPAPTASAILTPASSCLHHL</sequence>
<keyword evidence="3" id="KW-1185">Reference proteome</keyword>
<feature type="region of interest" description="Disordered" evidence="1">
    <location>
        <begin position="1"/>
        <end position="106"/>
    </location>
</feature>
<dbReference type="EMBL" id="JAZGSY010000040">
    <property type="protein sequence ID" value="KAL1842527.1"/>
    <property type="molecule type" value="Genomic_DNA"/>
</dbReference>
<feature type="region of interest" description="Disordered" evidence="1">
    <location>
        <begin position="313"/>
        <end position="373"/>
    </location>
</feature>
<comment type="caution">
    <text evidence="2">The sequence shown here is derived from an EMBL/GenBank/DDBJ whole genome shotgun (WGS) entry which is preliminary data.</text>
</comment>
<feature type="compositionally biased region" description="Low complexity" evidence="1">
    <location>
        <begin position="329"/>
        <end position="338"/>
    </location>
</feature>
<feature type="compositionally biased region" description="Polar residues" evidence="1">
    <location>
        <begin position="347"/>
        <end position="363"/>
    </location>
</feature>
<name>A0ABR3VLF5_HUMIN</name>
<proteinExistence type="predicted"/>
<feature type="region of interest" description="Disordered" evidence="1">
    <location>
        <begin position="628"/>
        <end position="655"/>
    </location>
</feature>
<gene>
    <name evidence="2" type="ORF">VTJ49DRAFT_5003</name>
</gene>
<reference evidence="2 3" key="1">
    <citation type="journal article" date="2024" name="Commun. Biol.">
        <title>Comparative genomic analysis of thermophilic fungi reveals convergent evolutionary adaptations and gene losses.</title>
        <authorList>
            <person name="Steindorff A.S."/>
            <person name="Aguilar-Pontes M.V."/>
            <person name="Robinson A.J."/>
            <person name="Andreopoulos B."/>
            <person name="LaButti K."/>
            <person name="Kuo A."/>
            <person name="Mondo S."/>
            <person name="Riley R."/>
            <person name="Otillar R."/>
            <person name="Haridas S."/>
            <person name="Lipzen A."/>
            <person name="Grimwood J."/>
            <person name="Schmutz J."/>
            <person name="Clum A."/>
            <person name="Reid I.D."/>
            <person name="Moisan M.C."/>
            <person name="Butler G."/>
            <person name="Nguyen T.T.M."/>
            <person name="Dewar K."/>
            <person name="Conant G."/>
            <person name="Drula E."/>
            <person name="Henrissat B."/>
            <person name="Hansel C."/>
            <person name="Singer S."/>
            <person name="Hutchinson M.I."/>
            <person name="de Vries R.P."/>
            <person name="Natvig D.O."/>
            <person name="Powell A.J."/>
            <person name="Tsang A."/>
            <person name="Grigoriev I.V."/>
        </authorList>
    </citation>
    <scope>NUCLEOTIDE SEQUENCE [LARGE SCALE GENOMIC DNA]</scope>
    <source>
        <strain evidence="2 3">CBS 620.91</strain>
    </source>
</reference>
<accession>A0ABR3VLF5</accession>
<evidence type="ECO:0000256" key="1">
    <source>
        <dbReference type="SAM" id="MobiDB-lite"/>
    </source>
</evidence>
<organism evidence="2 3">
    <name type="scientific">Humicola insolens</name>
    <name type="common">Soft-rot fungus</name>
    <dbReference type="NCBI Taxonomy" id="85995"/>
    <lineage>
        <taxon>Eukaryota</taxon>
        <taxon>Fungi</taxon>
        <taxon>Dikarya</taxon>
        <taxon>Ascomycota</taxon>
        <taxon>Pezizomycotina</taxon>
        <taxon>Sordariomycetes</taxon>
        <taxon>Sordariomycetidae</taxon>
        <taxon>Sordariales</taxon>
        <taxon>Chaetomiaceae</taxon>
        <taxon>Mycothermus</taxon>
    </lineage>
</organism>
<dbReference type="Proteomes" id="UP001583172">
    <property type="component" value="Unassembled WGS sequence"/>
</dbReference>
<evidence type="ECO:0000313" key="3">
    <source>
        <dbReference type="Proteomes" id="UP001583172"/>
    </source>
</evidence>
<protein>
    <submittedName>
        <fullName evidence="2">Uncharacterized protein</fullName>
    </submittedName>
</protein>
<feature type="compositionally biased region" description="Basic residues" evidence="1">
    <location>
        <begin position="30"/>
        <end position="43"/>
    </location>
</feature>